<evidence type="ECO:0000256" key="3">
    <source>
        <dbReference type="ARBA" id="ARBA00022801"/>
    </source>
</evidence>
<dbReference type="GO" id="GO:0004722">
    <property type="term" value="F:protein serine/threonine phosphatase activity"/>
    <property type="evidence" value="ECO:0007669"/>
    <property type="project" value="InterPro"/>
</dbReference>
<keyword evidence="9" id="KW-1185">Reference proteome</keyword>
<dbReference type="AlphaFoldDB" id="A0A812QS71"/>
<gene>
    <name evidence="8" type="ORF">SNAT2548_LOCUS21824</name>
</gene>
<dbReference type="Gene3D" id="3.60.40.10">
    <property type="entry name" value="PPM-type phosphatase domain"/>
    <property type="match status" value="1"/>
</dbReference>
<evidence type="ECO:0000256" key="2">
    <source>
        <dbReference type="ARBA" id="ARBA00022723"/>
    </source>
</evidence>
<dbReference type="Pfam" id="PF00481">
    <property type="entry name" value="PP2C"/>
    <property type="match status" value="1"/>
</dbReference>
<dbReference type="InterPro" id="IPR001932">
    <property type="entry name" value="PPM-type_phosphatase-like_dom"/>
</dbReference>
<dbReference type="PANTHER" id="PTHR47992">
    <property type="entry name" value="PROTEIN PHOSPHATASE"/>
    <property type="match status" value="1"/>
</dbReference>
<feature type="region of interest" description="Disordered" evidence="6">
    <location>
        <begin position="349"/>
        <end position="370"/>
    </location>
</feature>
<sequence length="370" mass="39998">MDTFSIYAVFDGHGQKGHDVSQFVKDMLPKIILKDPRSKSPEVGSCLIDSFKKVQKLVTAADKMKTLSAQMSGTTATVCFLDHLHEKLTIAHVADSTAAFGVKKGGQWIGTSVTKDHKPNLKGERERIEKNGGRVVFDGYANHRVYARNARYPGLNMSRCLGDLVGHEQCGITCEPEITPVELQKGAEQLLLVCSDGVWEFITSQEAVDLVSTRPAEHSEQAAGLLAKEAWDRWIREEGGAVVDDITVGLVHIARTAAAEAEICKPVRARSTQEVGQSAGEMTCLPFHWAMPQATLSKMVFSLASLGAEGVAGLQKETLSILEHSREPWASSRYWGAHSGTTTCDDIVSGAPMTPMSARASGTKAHQGAP</sequence>
<comment type="subcellular location">
    <subcellularLocation>
        <location evidence="1">Membrane</location>
        <topology evidence="1">Peripheral membrane protein</topology>
    </subcellularLocation>
</comment>
<evidence type="ECO:0000259" key="7">
    <source>
        <dbReference type="PROSITE" id="PS51746"/>
    </source>
</evidence>
<dbReference type="SMART" id="SM00332">
    <property type="entry name" value="PP2Cc"/>
    <property type="match status" value="1"/>
</dbReference>
<dbReference type="GO" id="GO:0016020">
    <property type="term" value="C:membrane"/>
    <property type="evidence" value="ECO:0007669"/>
    <property type="project" value="UniProtKB-SubCell"/>
</dbReference>
<dbReference type="OrthoDB" id="10264738at2759"/>
<dbReference type="InterPro" id="IPR000222">
    <property type="entry name" value="PP2C_BS"/>
</dbReference>
<accession>A0A812QS71</accession>
<protein>
    <recommendedName>
        <fullName evidence="7">PPM-type phosphatase domain-containing protein</fullName>
    </recommendedName>
</protein>
<evidence type="ECO:0000256" key="5">
    <source>
        <dbReference type="RuleBase" id="RU003465"/>
    </source>
</evidence>
<evidence type="ECO:0000313" key="9">
    <source>
        <dbReference type="Proteomes" id="UP000604046"/>
    </source>
</evidence>
<organism evidence="8 9">
    <name type="scientific">Symbiodinium natans</name>
    <dbReference type="NCBI Taxonomy" id="878477"/>
    <lineage>
        <taxon>Eukaryota</taxon>
        <taxon>Sar</taxon>
        <taxon>Alveolata</taxon>
        <taxon>Dinophyceae</taxon>
        <taxon>Suessiales</taxon>
        <taxon>Symbiodiniaceae</taxon>
        <taxon>Symbiodinium</taxon>
    </lineage>
</organism>
<dbReference type="CDD" id="cd00143">
    <property type="entry name" value="PP2Cc"/>
    <property type="match status" value="1"/>
</dbReference>
<dbReference type="InterPro" id="IPR036457">
    <property type="entry name" value="PPM-type-like_dom_sf"/>
</dbReference>
<dbReference type="EMBL" id="CAJNDS010002264">
    <property type="protein sequence ID" value="CAE7400942.1"/>
    <property type="molecule type" value="Genomic_DNA"/>
</dbReference>
<name>A0A812QS71_9DINO</name>
<keyword evidence="2" id="KW-0479">Metal-binding</keyword>
<dbReference type="SUPFAM" id="SSF81606">
    <property type="entry name" value="PP2C-like"/>
    <property type="match status" value="1"/>
</dbReference>
<evidence type="ECO:0000313" key="8">
    <source>
        <dbReference type="EMBL" id="CAE7400942.1"/>
    </source>
</evidence>
<dbReference type="PROSITE" id="PS01032">
    <property type="entry name" value="PPM_1"/>
    <property type="match status" value="1"/>
</dbReference>
<evidence type="ECO:0000256" key="6">
    <source>
        <dbReference type="SAM" id="MobiDB-lite"/>
    </source>
</evidence>
<feature type="domain" description="PPM-type phosphatase" evidence="7">
    <location>
        <begin position="1"/>
        <end position="253"/>
    </location>
</feature>
<dbReference type="GO" id="GO:0046872">
    <property type="term" value="F:metal ion binding"/>
    <property type="evidence" value="ECO:0007669"/>
    <property type="project" value="UniProtKB-KW"/>
</dbReference>
<evidence type="ECO:0000256" key="1">
    <source>
        <dbReference type="ARBA" id="ARBA00004170"/>
    </source>
</evidence>
<keyword evidence="3 5" id="KW-0378">Hydrolase</keyword>
<comment type="caution">
    <text evidence="8">The sequence shown here is derived from an EMBL/GenBank/DDBJ whole genome shotgun (WGS) entry which is preliminary data.</text>
</comment>
<evidence type="ECO:0000256" key="4">
    <source>
        <dbReference type="ARBA" id="ARBA00022912"/>
    </source>
</evidence>
<comment type="similarity">
    <text evidence="5">Belongs to the PP2C family.</text>
</comment>
<reference evidence="8" key="1">
    <citation type="submission" date="2021-02" db="EMBL/GenBank/DDBJ databases">
        <authorList>
            <person name="Dougan E. K."/>
            <person name="Rhodes N."/>
            <person name="Thang M."/>
            <person name="Chan C."/>
        </authorList>
    </citation>
    <scope>NUCLEOTIDE SEQUENCE</scope>
</reference>
<dbReference type="Proteomes" id="UP000604046">
    <property type="component" value="Unassembled WGS sequence"/>
</dbReference>
<keyword evidence="4 5" id="KW-0904">Protein phosphatase</keyword>
<dbReference type="InterPro" id="IPR015655">
    <property type="entry name" value="PP2C"/>
</dbReference>
<proteinExistence type="inferred from homology"/>
<dbReference type="PROSITE" id="PS51746">
    <property type="entry name" value="PPM_2"/>
    <property type="match status" value="1"/>
</dbReference>